<dbReference type="PANTHER" id="PTHR30478:SF0">
    <property type="entry name" value="BETA SLIDING CLAMP"/>
    <property type="match status" value="1"/>
</dbReference>
<evidence type="ECO:0000256" key="8">
    <source>
        <dbReference type="ARBA" id="ARBA00022932"/>
    </source>
</evidence>
<dbReference type="AlphaFoldDB" id="A0A0R1X7R4"/>
<dbReference type="PANTHER" id="PTHR30478">
    <property type="entry name" value="DNA POLYMERASE III SUBUNIT BETA"/>
    <property type="match status" value="1"/>
</dbReference>
<dbReference type="NCBIfam" id="TIGR00663">
    <property type="entry name" value="dnan"/>
    <property type="match status" value="1"/>
</dbReference>
<dbReference type="EMBL" id="AZFW01000077">
    <property type="protein sequence ID" value="KRM26314.1"/>
    <property type="molecule type" value="Genomic_DNA"/>
</dbReference>
<comment type="caution">
    <text evidence="14">The sequence shown here is derived from an EMBL/GenBank/DDBJ whole genome shotgun (WGS) entry which is preliminary data.</text>
</comment>
<keyword evidence="9" id="KW-0238">DNA-binding</keyword>
<gene>
    <name evidence="14" type="ORF">FC91_GL000056</name>
</gene>
<dbReference type="FunFam" id="3.10.150.10:FF:000007">
    <property type="entry name" value="Beta sliding clamp"/>
    <property type="match status" value="1"/>
</dbReference>
<evidence type="ECO:0000256" key="5">
    <source>
        <dbReference type="ARBA" id="ARBA00022679"/>
    </source>
</evidence>
<dbReference type="InterPro" id="IPR001001">
    <property type="entry name" value="DNA_polIII_beta"/>
</dbReference>
<dbReference type="InterPro" id="IPR022634">
    <property type="entry name" value="DNA_polIII_beta_N"/>
</dbReference>
<evidence type="ECO:0000259" key="13">
    <source>
        <dbReference type="Pfam" id="PF02768"/>
    </source>
</evidence>
<dbReference type="PIRSF" id="PIRSF000804">
    <property type="entry name" value="DNA_pol_III_b"/>
    <property type="match status" value="1"/>
</dbReference>
<evidence type="ECO:0000256" key="1">
    <source>
        <dbReference type="ARBA" id="ARBA00004496"/>
    </source>
</evidence>
<feature type="domain" description="DNA polymerase III beta sliding clamp N-terminal" evidence="11">
    <location>
        <begin position="2"/>
        <end position="127"/>
    </location>
</feature>
<dbReference type="InterPro" id="IPR022635">
    <property type="entry name" value="DNA_polIII_beta_C"/>
</dbReference>
<evidence type="ECO:0000256" key="9">
    <source>
        <dbReference type="ARBA" id="ARBA00023125"/>
    </source>
</evidence>
<accession>A0A0R1X7R4</accession>
<dbReference type="PATRIC" id="fig|1122147.4.peg.55"/>
<dbReference type="Pfam" id="PF02768">
    <property type="entry name" value="DNA_pol3_beta_3"/>
    <property type="match status" value="1"/>
</dbReference>
<dbReference type="InterPro" id="IPR046938">
    <property type="entry name" value="DNA_clamp_sf"/>
</dbReference>
<dbReference type="GO" id="GO:0006271">
    <property type="term" value="P:DNA strand elongation involved in DNA replication"/>
    <property type="evidence" value="ECO:0007669"/>
    <property type="project" value="TreeGrafter"/>
</dbReference>
<comment type="subcellular location">
    <subcellularLocation>
        <location evidence="1 10">Cytoplasm</location>
    </subcellularLocation>
</comment>
<dbReference type="GO" id="GO:0009360">
    <property type="term" value="C:DNA polymerase III complex"/>
    <property type="evidence" value="ECO:0007669"/>
    <property type="project" value="InterPro"/>
</dbReference>
<proteinExistence type="inferred from homology"/>
<keyword evidence="5 10" id="KW-0808">Transferase</keyword>
<name>A0A0R1X7R4_9LACO</name>
<evidence type="ECO:0000313" key="15">
    <source>
        <dbReference type="Proteomes" id="UP000050949"/>
    </source>
</evidence>
<keyword evidence="4 10" id="KW-0963">Cytoplasm</keyword>
<comment type="function">
    <text evidence="10">Confers DNA tethering and processivity to DNA polymerases and other proteins. Acts as a clamp, forming a ring around DNA (a reaction catalyzed by the clamp-loading complex) which diffuses in an ATP-independent manner freely and bidirectionally along dsDNA. Initially characterized for its ability to contact the catalytic subunit of DNA polymerase III (Pol III), a complex, multichain enzyme responsible for most of the replicative synthesis in bacteria; Pol III exhibits 3'-5' exonuclease proofreading activity. The beta chain is required for initiation of replication as well as for processivity of DNA replication.</text>
</comment>
<evidence type="ECO:0000256" key="4">
    <source>
        <dbReference type="ARBA" id="ARBA00022490"/>
    </source>
</evidence>
<dbReference type="SUPFAM" id="SSF55979">
    <property type="entry name" value="DNA clamp"/>
    <property type="match status" value="3"/>
</dbReference>
<dbReference type="Pfam" id="PF00712">
    <property type="entry name" value="DNA_pol3_beta"/>
    <property type="match status" value="1"/>
</dbReference>
<dbReference type="GO" id="GO:0003887">
    <property type="term" value="F:DNA-directed DNA polymerase activity"/>
    <property type="evidence" value="ECO:0007669"/>
    <property type="project" value="UniProtKB-UniRule"/>
</dbReference>
<dbReference type="GO" id="GO:0003677">
    <property type="term" value="F:DNA binding"/>
    <property type="evidence" value="ECO:0007669"/>
    <property type="project" value="UniProtKB-UniRule"/>
</dbReference>
<dbReference type="InterPro" id="IPR022637">
    <property type="entry name" value="DNA_polIII_beta_cen"/>
</dbReference>
<evidence type="ECO:0000259" key="12">
    <source>
        <dbReference type="Pfam" id="PF02767"/>
    </source>
</evidence>
<feature type="domain" description="DNA polymerase III beta sliding clamp C-terminal" evidence="13">
    <location>
        <begin position="254"/>
        <end position="377"/>
    </location>
</feature>
<organism evidence="14 15">
    <name type="scientific">Schleiferilactobacillus harbinensis DSM 16991</name>
    <dbReference type="NCBI Taxonomy" id="1122147"/>
    <lineage>
        <taxon>Bacteria</taxon>
        <taxon>Bacillati</taxon>
        <taxon>Bacillota</taxon>
        <taxon>Bacilli</taxon>
        <taxon>Lactobacillales</taxon>
        <taxon>Lactobacillaceae</taxon>
        <taxon>Schleiferilactobacillus</taxon>
    </lineage>
</organism>
<protein>
    <recommendedName>
        <fullName evidence="3 10">Beta sliding clamp</fullName>
    </recommendedName>
</protein>
<dbReference type="GO" id="GO:0005737">
    <property type="term" value="C:cytoplasm"/>
    <property type="evidence" value="ECO:0007669"/>
    <property type="project" value="UniProtKB-SubCell"/>
</dbReference>
<dbReference type="CDD" id="cd00140">
    <property type="entry name" value="beta_clamp"/>
    <property type="match status" value="1"/>
</dbReference>
<dbReference type="GO" id="GO:0008408">
    <property type="term" value="F:3'-5' exonuclease activity"/>
    <property type="evidence" value="ECO:0007669"/>
    <property type="project" value="InterPro"/>
</dbReference>
<evidence type="ECO:0000256" key="6">
    <source>
        <dbReference type="ARBA" id="ARBA00022695"/>
    </source>
</evidence>
<dbReference type="SMART" id="SM00480">
    <property type="entry name" value="POL3Bc"/>
    <property type="match status" value="1"/>
</dbReference>
<keyword evidence="7 10" id="KW-0235">DNA replication</keyword>
<keyword evidence="6 10" id="KW-0548">Nucleotidyltransferase</keyword>
<comment type="similarity">
    <text evidence="2 10">Belongs to the beta sliding clamp family.</text>
</comment>
<evidence type="ECO:0000256" key="3">
    <source>
        <dbReference type="ARBA" id="ARBA00021035"/>
    </source>
</evidence>
<reference evidence="14 15" key="1">
    <citation type="journal article" date="2015" name="Genome Announc.">
        <title>Expanding the biotechnology potential of lactobacilli through comparative genomics of 213 strains and associated genera.</title>
        <authorList>
            <person name="Sun Z."/>
            <person name="Harris H.M."/>
            <person name="McCann A."/>
            <person name="Guo C."/>
            <person name="Argimon S."/>
            <person name="Zhang W."/>
            <person name="Yang X."/>
            <person name="Jeffery I.B."/>
            <person name="Cooney J.C."/>
            <person name="Kagawa T.F."/>
            <person name="Liu W."/>
            <person name="Song Y."/>
            <person name="Salvetti E."/>
            <person name="Wrobel A."/>
            <person name="Rasinkangas P."/>
            <person name="Parkhill J."/>
            <person name="Rea M.C."/>
            <person name="O'Sullivan O."/>
            <person name="Ritari J."/>
            <person name="Douillard F.P."/>
            <person name="Paul Ross R."/>
            <person name="Yang R."/>
            <person name="Briner A.E."/>
            <person name="Felis G.E."/>
            <person name="de Vos W.M."/>
            <person name="Barrangou R."/>
            <person name="Klaenhammer T.R."/>
            <person name="Caufield P.W."/>
            <person name="Cui Y."/>
            <person name="Zhang H."/>
            <person name="O'Toole P.W."/>
        </authorList>
    </citation>
    <scope>NUCLEOTIDE SEQUENCE [LARGE SCALE GENOMIC DNA]</scope>
    <source>
        <strain evidence="14 15">DSM 16991</strain>
    </source>
</reference>
<dbReference type="Pfam" id="PF02767">
    <property type="entry name" value="DNA_pol3_beta_2"/>
    <property type="match status" value="1"/>
</dbReference>
<dbReference type="eggNOG" id="COG0592">
    <property type="taxonomic scope" value="Bacteria"/>
</dbReference>
<dbReference type="Gene3D" id="3.10.150.10">
    <property type="entry name" value="DNA Polymerase III, subunit A, domain 2"/>
    <property type="match status" value="1"/>
</dbReference>
<feature type="domain" description="DNA polymerase III beta sliding clamp central" evidence="12">
    <location>
        <begin position="136"/>
        <end position="251"/>
    </location>
</feature>
<comment type="subunit">
    <text evidence="10">Forms a ring-shaped head-to-tail homodimer around DNA.</text>
</comment>
<evidence type="ECO:0000313" key="14">
    <source>
        <dbReference type="EMBL" id="KRM26314.1"/>
    </source>
</evidence>
<evidence type="ECO:0000256" key="2">
    <source>
        <dbReference type="ARBA" id="ARBA00010752"/>
    </source>
</evidence>
<evidence type="ECO:0000256" key="10">
    <source>
        <dbReference type="PIRNR" id="PIRNR000804"/>
    </source>
</evidence>
<dbReference type="Gene3D" id="3.70.10.10">
    <property type="match status" value="1"/>
</dbReference>
<keyword evidence="8 10" id="KW-0239">DNA-directed DNA polymerase</keyword>
<evidence type="ECO:0000256" key="7">
    <source>
        <dbReference type="ARBA" id="ARBA00022705"/>
    </source>
</evidence>
<sequence>MMKFTINRDVFIKTLNDVSRAIATKTTIPILTGLKLTLDQEKLTFTGSDADISIETSIPVSNDAADLQVAEPGSIVLPSRFFTEIVKRLPEKDMTIAVTDTLQAVITSGQSEFTINGSNSDEYPLLPEIADDHALQLPADVLREVIGQTVIAVSTQDSRPILTGVHIVIHDGAMLAVATDTHRLAQRIVRLEGAGDADYDINVPGRSLVELARTIPDSVDTIDVRIAENQVLFLLGNTAFYSRLLEGNYPDTQRLLPTEHTTAMTVAAASFQAAIERASLLSHESRNNVVRLVLTPEKNTAVLSSTSPDVGTVQEEIAFKALTGDTLDISFNPDYMKDALRVVGQSDVTMDFTSALRPFTIQPTEDTSQFIQLITPIRTF</sequence>
<evidence type="ECO:0000259" key="11">
    <source>
        <dbReference type="Pfam" id="PF00712"/>
    </source>
</evidence>
<dbReference type="Proteomes" id="UP000050949">
    <property type="component" value="Unassembled WGS sequence"/>
</dbReference>